<dbReference type="EMBL" id="JYDU01000001">
    <property type="protein sequence ID" value="KRY02063.1"/>
    <property type="molecule type" value="Genomic_DNA"/>
</dbReference>
<dbReference type="PANTHER" id="PTHR46062">
    <property type="entry name" value="STEROL REGULATORY ELEMENT-BINDING PROTEIN"/>
    <property type="match status" value="1"/>
</dbReference>
<dbReference type="Proteomes" id="UP000054815">
    <property type="component" value="Unassembled WGS sequence"/>
</dbReference>
<dbReference type="AlphaFoldDB" id="A0A0V0YP26"/>
<dbReference type="GO" id="GO:0000978">
    <property type="term" value="F:RNA polymerase II cis-regulatory region sequence-specific DNA binding"/>
    <property type="evidence" value="ECO:0007669"/>
    <property type="project" value="TreeGrafter"/>
</dbReference>
<gene>
    <name evidence="14" type="primary">srebf2</name>
    <name evidence="14" type="ORF">T4E_10874</name>
</gene>
<dbReference type="PANTHER" id="PTHR46062:SF1">
    <property type="entry name" value="LP12374P"/>
    <property type="match status" value="1"/>
</dbReference>
<keyword evidence="5 12" id="KW-1133">Transmembrane helix</keyword>
<evidence type="ECO:0000256" key="10">
    <source>
        <dbReference type="ARBA" id="ARBA00023242"/>
    </source>
</evidence>
<dbReference type="PROSITE" id="PS50888">
    <property type="entry name" value="BHLH"/>
    <property type="match status" value="1"/>
</dbReference>
<dbReference type="Gene3D" id="4.10.280.10">
    <property type="entry name" value="Helix-loop-helix DNA-binding domain"/>
    <property type="match status" value="1"/>
</dbReference>
<evidence type="ECO:0000256" key="9">
    <source>
        <dbReference type="ARBA" id="ARBA00023163"/>
    </source>
</evidence>
<keyword evidence="11" id="KW-0175">Coiled coil</keyword>
<comment type="caution">
    <text evidence="14">The sequence shown here is derived from an EMBL/GenBank/DDBJ whole genome shotgun (WGS) entry which is preliminary data.</text>
</comment>
<dbReference type="Pfam" id="PF00010">
    <property type="entry name" value="HLH"/>
    <property type="match status" value="1"/>
</dbReference>
<name>A0A0V0YP26_TRIPS</name>
<proteinExistence type="predicted"/>
<evidence type="ECO:0000313" key="15">
    <source>
        <dbReference type="Proteomes" id="UP000054815"/>
    </source>
</evidence>
<evidence type="ECO:0000256" key="12">
    <source>
        <dbReference type="SAM" id="Phobius"/>
    </source>
</evidence>
<evidence type="ECO:0000256" key="4">
    <source>
        <dbReference type="ARBA" id="ARBA00022824"/>
    </source>
</evidence>
<keyword evidence="10" id="KW-0539">Nucleus</keyword>
<dbReference type="InterPro" id="IPR036638">
    <property type="entry name" value="HLH_DNA-bd_sf"/>
</dbReference>
<evidence type="ECO:0000256" key="7">
    <source>
        <dbReference type="ARBA" id="ARBA00023125"/>
    </source>
</evidence>
<evidence type="ECO:0000313" key="14">
    <source>
        <dbReference type="EMBL" id="KRY02063.1"/>
    </source>
</evidence>
<evidence type="ECO:0000256" key="1">
    <source>
        <dbReference type="ARBA" id="ARBA00004123"/>
    </source>
</evidence>
<evidence type="ECO:0000256" key="3">
    <source>
        <dbReference type="ARBA" id="ARBA00022692"/>
    </source>
</evidence>
<evidence type="ECO:0000256" key="5">
    <source>
        <dbReference type="ARBA" id="ARBA00022989"/>
    </source>
</evidence>
<keyword evidence="8 12" id="KW-0472">Membrane</keyword>
<sequence length="817" mass="92065">MAAGFGYYTAGGQHVESFAQNNATAACVTSSPNEGFYFTAPDEQQQFVSHRPLGTTYWDNNSCNVNVNPVEFQWTTDHCYPLNNWNSTPTVATAYTHGVGNVVDESAAVPARTFIFNGQSCWNLLADDSAVTVVKNNQIEEEEEEVVVVEAASANAGTISKSRRRRCAHSVIERRYRSSINERIAELKTLVLGSSARASKSTVLRAAIDKLKQLKQLNDSLQAENEQLKACCTCSPFSLSMHSLDFTQNNFDISVSSAEELNSNNSSVSTNSKFTLFLLFACVVIVNPFHMVSQISTVSVAPLGKLWNAPLLKSVDISRIRAEIIENNILRIVLLSVINGLVVALVIVKLRFCRRLILKDPTCSKVKMGDERGREDSPPLPLLSPLMIRCLQFKRTFAEQLLQILMTFFHFILLPVNLFCLLSNVDDEEQNFADVGKVHYSNPALLHHFTDDKTHLSRSADRKRYSSIELALNSVKLAAKVDNNLEKSIVVNVYCMAALQIRLLPWIGNSLAKLLYNRANQEYRNVESDFNVCWLFTPIGKKFFFNLNLKDKQFCLLKRALLLNCKEVEEYINFVKHSRDEFKKKRLFGVTMSNQETDYFWFVSFILFGFGQDHQASLMDERNLLKDIQELATSALQEACCKAAIACHLGTSSKNKENIVCEILQLCLDVHRSMMNSSVADSLLENITSVLAVDWCLKALIVSSEMNVHLLVNKNCTNADVNGKHMFRLLLKQKRRFISNLQPFLSRETIRYEAIGCLLDGMNPIFVQKLLMKYANVDQFDRPWTSTNSSGGGGIEKWLFSLGPQQWLNSLLLSDEN</sequence>
<keyword evidence="3 12" id="KW-0812">Transmembrane</keyword>
<dbReference type="GO" id="GO:0005789">
    <property type="term" value="C:endoplasmic reticulum membrane"/>
    <property type="evidence" value="ECO:0007669"/>
    <property type="project" value="UniProtKB-SubCell"/>
</dbReference>
<evidence type="ECO:0000256" key="8">
    <source>
        <dbReference type="ARBA" id="ARBA00023136"/>
    </source>
</evidence>
<keyword evidence="4" id="KW-0256">Endoplasmic reticulum</keyword>
<evidence type="ECO:0000259" key="13">
    <source>
        <dbReference type="PROSITE" id="PS50888"/>
    </source>
</evidence>
<dbReference type="GO" id="GO:0046983">
    <property type="term" value="F:protein dimerization activity"/>
    <property type="evidence" value="ECO:0007669"/>
    <property type="project" value="InterPro"/>
</dbReference>
<dbReference type="SUPFAM" id="SSF47459">
    <property type="entry name" value="HLH, helix-loop-helix DNA-binding domain"/>
    <property type="match status" value="1"/>
</dbReference>
<dbReference type="GO" id="GO:0005634">
    <property type="term" value="C:nucleus"/>
    <property type="evidence" value="ECO:0007669"/>
    <property type="project" value="UniProtKB-SubCell"/>
</dbReference>
<comment type="subcellular location">
    <subcellularLocation>
        <location evidence="2">Endoplasmic reticulum membrane</location>
        <topology evidence="2">Multi-pass membrane protein</topology>
    </subcellularLocation>
    <subcellularLocation>
        <location evidence="1">Nucleus</location>
    </subcellularLocation>
</comment>
<keyword evidence="9" id="KW-0804">Transcription</keyword>
<feature type="transmembrane region" description="Helical" evidence="12">
    <location>
        <begin position="401"/>
        <end position="425"/>
    </location>
</feature>
<protein>
    <submittedName>
        <fullName evidence="14">Sterol regulatory element-binding protein 2</fullName>
    </submittedName>
</protein>
<dbReference type="GO" id="GO:0000981">
    <property type="term" value="F:DNA-binding transcription factor activity, RNA polymerase II-specific"/>
    <property type="evidence" value="ECO:0007669"/>
    <property type="project" value="TreeGrafter"/>
</dbReference>
<dbReference type="STRING" id="6337.A0A0V0YP26"/>
<organism evidence="14 15">
    <name type="scientific">Trichinella pseudospiralis</name>
    <name type="common">Parasitic roundworm</name>
    <dbReference type="NCBI Taxonomy" id="6337"/>
    <lineage>
        <taxon>Eukaryota</taxon>
        <taxon>Metazoa</taxon>
        <taxon>Ecdysozoa</taxon>
        <taxon>Nematoda</taxon>
        <taxon>Enoplea</taxon>
        <taxon>Dorylaimia</taxon>
        <taxon>Trichinellida</taxon>
        <taxon>Trichinellidae</taxon>
        <taxon>Trichinella</taxon>
    </lineage>
</organism>
<feature type="domain" description="BHLH" evidence="13">
    <location>
        <begin position="164"/>
        <end position="214"/>
    </location>
</feature>
<feature type="transmembrane region" description="Helical" evidence="12">
    <location>
        <begin position="329"/>
        <end position="348"/>
    </location>
</feature>
<dbReference type="InterPro" id="IPR011598">
    <property type="entry name" value="bHLH_dom"/>
</dbReference>
<dbReference type="SMART" id="SM00353">
    <property type="entry name" value="HLH"/>
    <property type="match status" value="1"/>
</dbReference>
<keyword evidence="6" id="KW-0805">Transcription regulation</keyword>
<evidence type="ECO:0000256" key="2">
    <source>
        <dbReference type="ARBA" id="ARBA00004477"/>
    </source>
</evidence>
<feature type="coiled-coil region" evidence="11">
    <location>
        <begin position="204"/>
        <end position="231"/>
    </location>
</feature>
<evidence type="ECO:0000256" key="11">
    <source>
        <dbReference type="SAM" id="Coils"/>
    </source>
</evidence>
<reference evidence="14 15" key="1">
    <citation type="submission" date="2015-01" db="EMBL/GenBank/DDBJ databases">
        <title>Evolution of Trichinella species and genotypes.</title>
        <authorList>
            <person name="Korhonen P.K."/>
            <person name="Edoardo P."/>
            <person name="Giuseppe L.R."/>
            <person name="Gasser R.B."/>
        </authorList>
    </citation>
    <scope>NUCLEOTIDE SEQUENCE [LARGE SCALE GENOMIC DNA]</scope>
    <source>
        <strain evidence="14">ISS141</strain>
    </source>
</reference>
<accession>A0A0V0YP26</accession>
<evidence type="ECO:0000256" key="6">
    <source>
        <dbReference type="ARBA" id="ARBA00023015"/>
    </source>
</evidence>
<keyword evidence="7" id="KW-0238">DNA-binding</keyword>